<reference evidence="2" key="1">
    <citation type="journal article" date="2024" name="Int. J. Syst. Evol. Microbiol.">
        <title>Methylomarinovum tepidoasis sp. nov., a moderately thermophilic methanotroph of the family Methylothermaceae isolated from a deep-sea hydrothermal field.</title>
        <authorList>
            <person name="Hirayama H."/>
            <person name="Takaki Y."/>
            <person name="Abe M."/>
            <person name="Miyazaki M."/>
            <person name="Uematsu K."/>
            <person name="Matsui Y."/>
            <person name="Takai K."/>
        </authorList>
    </citation>
    <scope>NUCLEOTIDE SEQUENCE [LARGE SCALE GENOMIC DNA]</scope>
    <source>
        <strain evidence="2">IN45</strain>
    </source>
</reference>
<accession>A0AAU9C8G4</accession>
<dbReference type="Proteomes" id="UP001321450">
    <property type="component" value="Chromosome"/>
</dbReference>
<protein>
    <recommendedName>
        <fullName evidence="3">Lipoprotein SmpA/OmlA domain-containing protein</fullName>
    </recommendedName>
</protein>
<gene>
    <name evidence="1" type="ORF">MIN45_P0479</name>
</gene>
<sequence>MKKRVLLLIIALTGLTACETAPVRREDYIAQHPEWDPETVRLIRAGMIAKGMTKEQVRAAWGRRCYTCQGTKKGDWGESWEYRTQVVFFGPDGRVTRWEPK</sequence>
<dbReference type="EMBL" id="AP024718">
    <property type="protein sequence ID" value="BCX88112.1"/>
    <property type="molecule type" value="Genomic_DNA"/>
</dbReference>
<dbReference type="PROSITE" id="PS51257">
    <property type="entry name" value="PROKAR_LIPOPROTEIN"/>
    <property type="match status" value="1"/>
</dbReference>
<evidence type="ECO:0000313" key="1">
    <source>
        <dbReference type="EMBL" id="BCX88112.1"/>
    </source>
</evidence>
<dbReference type="AlphaFoldDB" id="A0AAU9C8G4"/>
<organism evidence="1 2">
    <name type="scientific">Methylomarinovum tepidoasis</name>
    <dbReference type="NCBI Taxonomy" id="2840183"/>
    <lineage>
        <taxon>Bacteria</taxon>
        <taxon>Pseudomonadati</taxon>
        <taxon>Pseudomonadota</taxon>
        <taxon>Gammaproteobacteria</taxon>
        <taxon>Methylococcales</taxon>
        <taxon>Methylothermaceae</taxon>
        <taxon>Methylomarinovum</taxon>
    </lineage>
</organism>
<proteinExistence type="predicted"/>
<keyword evidence="2" id="KW-1185">Reference proteome</keyword>
<evidence type="ECO:0000313" key="2">
    <source>
        <dbReference type="Proteomes" id="UP001321450"/>
    </source>
</evidence>
<name>A0AAU9C8G4_9GAMM</name>
<dbReference type="RefSeq" id="WP_286293169.1">
    <property type="nucleotide sequence ID" value="NZ_AP024718.1"/>
</dbReference>
<dbReference type="KEGG" id="meiy:MIN45_P0479"/>
<evidence type="ECO:0008006" key="3">
    <source>
        <dbReference type="Google" id="ProtNLM"/>
    </source>
</evidence>